<protein>
    <recommendedName>
        <fullName evidence="1">DUF403 domain-containing protein</fullName>
    </recommendedName>
</protein>
<dbReference type="InterPro" id="IPR007296">
    <property type="entry name" value="DUF403"/>
</dbReference>
<dbReference type="KEGG" id="step:IC006_0908"/>
<gene>
    <name evidence="2" type="ORF">IC006_0908</name>
    <name evidence="3" type="ORF">IC007_0876</name>
</gene>
<evidence type="ECO:0000313" key="3">
    <source>
        <dbReference type="EMBL" id="BBG26368.1"/>
    </source>
</evidence>
<sequence length="133" mass="15192">MTQSKSTGYKIFWAGRYLERLENIARIGLFLSMRGEEDLVKTSLSVDDVKGYAETEFNILREDMRSFADENVMASLSYLERAVFSDSIGEKYYRDLLQSVLAVGNAIEGFMAPSSNLAMPKKQEEVREEGQRR</sequence>
<dbReference type="Proteomes" id="UP000325030">
    <property type="component" value="Chromosome"/>
</dbReference>
<dbReference type="Pfam" id="PF04168">
    <property type="entry name" value="Alpha-E"/>
    <property type="match status" value="1"/>
</dbReference>
<organism evidence="3 5">
    <name type="scientific">Sulfuracidifex tepidarius</name>
    <dbReference type="NCBI Taxonomy" id="1294262"/>
    <lineage>
        <taxon>Archaea</taxon>
        <taxon>Thermoproteota</taxon>
        <taxon>Thermoprotei</taxon>
        <taxon>Sulfolobales</taxon>
        <taxon>Sulfolobaceae</taxon>
        <taxon>Sulfuracidifex</taxon>
    </lineage>
</organism>
<evidence type="ECO:0000313" key="5">
    <source>
        <dbReference type="Proteomes" id="UP000325030"/>
    </source>
</evidence>
<dbReference type="EMBL" id="AP018929">
    <property type="protein sequence ID" value="BBG23620.1"/>
    <property type="molecule type" value="Genomic_DNA"/>
</dbReference>
<name>A0A510E2T7_9CREN</name>
<dbReference type="STRING" id="1294262.GCA_001316085_03119"/>
<accession>A0A510E2T7</accession>
<keyword evidence="4" id="KW-1185">Reference proteome</keyword>
<dbReference type="GeneID" id="41717273"/>
<reference evidence="3 4" key="2">
    <citation type="journal article" date="2020" name="Int. J. Syst. Evol. Microbiol.">
        <title>Sulfuracidifex tepidarius gen. nov., sp. nov. and transfer of Sulfolobus metallicus Huber and Stetter 1992 to the genus Sulfuracidifex as Sulfuracidifex metallicus comb. nov.</title>
        <authorList>
            <person name="Itoh T."/>
            <person name="Miura T."/>
            <person name="Sakai H.D."/>
            <person name="Kato S."/>
            <person name="Ohkuma M."/>
            <person name="Takashina T."/>
        </authorList>
    </citation>
    <scope>NUCLEOTIDE SEQUENCE</scope>
    <source>
        <strain evidence="2 4">IC-006</strain>
        <strain evidence="3">IC-007</strain>
    </source>
</reference>
<feature type="domain" description="DUF403" evidence="1">
    <location>
        <begin position="10"/>
        <end position="28"/>
    </location>
</feature>
<dbReference type="Proteomes" id="UP000322983">
    <property type="component" value="Chromosome"/>
</dbReference>
<evidence type="ECO:0000313" key="4">
    <source>
        <dbReference type="Proteomes" id="UP000322983"/>
    </source>
</evidence>
<dbReference type="AlphaFoldDB" id="A0A510E2T7"/>
<dbReference type="RefSeq" id="WP_149528396.1">
    <property type="nucleotide sequence ID" value="NZ_AP018929.1"/>
</dbReference>
<evidence type="ECO:0000313" key="2">
    <source>
        <dbReference type="EMBL" id="BBG23620.1"/>
    </source>
</evidence>
<reference evidence="5" key="1">
    <citation type="submission" date="2018-09" db="EMBL/GenBank/DDBJ databases">
        <title>Complete Genome Sequencing of Sulfolobus sp. JCM 16834.</title>
        <authorList>
            <person name="Kato S."/>
            <person name="Itoh T."/>
            <person name="Ohkuma M."/>
        </authorList>
    </citation>
    <scope>NUCLEOTIDE SEQUENCE [LARGE SCALE GENOMIC DNA]</scope>
    <source>
        <strain evidence="5">IC-007</strain>
    </source>
</reference>
<dbReference type="EMBL" id="AP018930">
    <property type="protein sequence ID" value="BBG26368.1"/>
    <property type="molecule type" value="Genomic_DNA"/>
</dbReference>
<accession>A0A510DU80</accession>
<proteinExistence type="predicted"/>
<dbReference type="OrthoDB" id="43495at2157"/>
<evidence type="ECO:0000259" key="1">
    <source>
        <dbReference type="Pfam" id="PF04168"/>
    </source>
</evidence>